<dbReference type="EMBL" id="CP002217">
    <property type="protein sequence ID" value="ADN56136.1"/>
    <property type="molecule type" value="Genomic_DNA"/>
</dbReference>
<sequence>MILPQCLIASLKLGSSWNMFRIAVYIYSTRVQETAGRLRMCRQRTGSEEPDIYIT</sequence>
<evidence type="ECO:0000313" key="1">
    <source>
        <dbReference type="EMBL" id="ADN56136.1"/>
    </source>
</evidence>
<dbReference type="HOGENOM" id="CLU_3023280_0_0_4"/>
<dbReference type="KEGG" id="bgf:BC1003_0132"/>
<gene>
    <name evidence="1" type="ordered locus">BC1003_0132</name>
</gene>
<organism evidence="1">
    <name type="scientific">Burkholderia sp. (strain CCGE1003)</name>
    <dbReference type="NCBI Taxonomy" id="640512"/>
    <lineage>
        <taxon>Bacteria</taxon>
        <taxon>Pseudomonadati</taxon>
        <taxon>Pseudomonadota</taxon>
        <taxon>Betaproteobacteria</taxon>
        <taxon>Burkholderiales</taxon>
        <taxon>Burkholderiaceae</taxon>
        <taxon>Burkholderia</taxon>
    </lineage>
</organism>
<dbReference type="STRING" id="640512.BC1003_0132"/>
<accession>E1T565</accession>
<proteinExistence type="predicted"/>
<name>E1T565_BURSG</name>
<protein>
    <submittedName>
        <fullName evidence="1">Uncharacterized protein</fullName>
    </submittedName>
</protein>
<dbReference type="AlphaFoldDB" id="E1T565"/>
<reference evidence="1" key="1">
    <citation type="submission" date="2010-09" db="EMBL/GenBank/DDBJ databases">
        <title>Complete sequence of chromosome1 of Burkholderia sp. CCGE1003.</title>
        <authorList>
            <consortium name="US DOE Joint Genome Institute"/>
            <person name="Lucas S."/>
            <person name="Copeland A."/>
            <person name="Lapidus A."/>
            <person name="Cheng J.-F."/>
            <person name="Bruce D."/>
            <person name="Goodwin L."/>
            <person name="Pitluck S."/>
            <person name="Daligault H."/>
            <person name="Davenport K."/>
            <person name="Detter J.C."/>
            <person name="Han C."/>
            <person name="Tapia R."/>
            <person name="Land M."/>
            <person name="Hauser L."/>
            <person name="Jeffries C."/>
            <person name="Kyrpides N."/>
            <person name="Ivanova N."/>
            <person name="Ovchinnikova G."/>
            <person name="Martinez-Romero E."/>
            <person name="Rogel M.A."/>
            <person name="Auchtung J."/>
            <person name="Tiedje J.M."/>
            <person name="Woyke T."/>
        </authorList>
    </citation>
    <scope>NUCLEOTIDE SEQUENCE</scope>
    <source>
        <strain evidence="1">CCGE1003</strain>
    </source>
</reference>